<reference evidence="1" key="1">
    <citation type="submission" date="2023-03" db="EMBL/GenBank/DDBJ databases">
        <title>Chitinimonas shenzhenensis gen. nov., sp. nov., a novel member of family Burkholderiaceae isolated from activated sludge collected in Shen Zhen, China.</title>
        <authorList>
            <person name="Wang X."/>
        </authorList>
    </citation>
    <scope>NUCLEOTIDE SEQUENCE</scope>
    <source>
        <strain evidence="1">DQS-5</strain>
    </source>
</reference>
<dbReference type="EMBL" id="JARRAF010000011">
    <property type="protein sequence ID" value="MDK2124668.1"/>
    <property type="molecule type" value="Genomic_DNA"/>
</dbReference>
<dbReference type="Gene3D" id="2.40.50.140">
    <property type="entry name" value="Nucleic acid-binding proteins"/>
    <property type="match status" value="1"/>
</dbReference>
<dbReference type="Pfam" id="PF22657">
    <property type="entry name" value="SSB_1"/>
    <property type="match status" value="1"/>
</dbReference>
<accession>A0ABT7DX70</accession>
<evidence type="ECO:0000313" key="1">
    <source>
        <dbReference type="EMBL" id="MDK2124668.1"/>
    </source>
</evidence>
<dbReference type="InterPro" id="IPR023646">
    <property type="entry name" value="Prisomal_replication_PriB"/>
</dbReference>
<comment type="caution">
    <text evidence="1">The sequence shown here is derived from an EMBL/GenBank/DDBJ whole genome shotgun (WGS) entry which is preliminary data.</text>
</comment>
<protein>
    <submittedName>
        <fullName evidence="1">Primosomal replication protein N</fullName>
    </submittedName>
</protein>
<dbReference type="SUPFAM" id="SSF50249">
    <property type="entry name" value="Nucleic acid-binding proteins"/>
    <property type="match status" value="1"/>
</dbReference>
<gene>
    <name evidence="1" type="primary">priB</name>
    <name evidence="1" type="ORF">PZA18_11455</name>
</gene>
<dbReference type="Proteomes" id="UP001172778">
    <property type="component" value="Unassembled WGS sequence"/>
</dbReference>
<organism evidence="1 2">
    <name type="scientific">Parachitinimonas caeni</name>
    <dbReference type="NCBI Taxonomy" id="3031301"/>
    <lineage>
        <taxon>Bacteria</taxon>
        <taxon>Pseudomonadati</taxon>
        <taxon>Pseudomonadota</taxon>
        <taxon>Betaproteobacteria</taxon>
        <taxon>Neisseriales</taxon>
        <taxon>Chitinibacteraceae</taxon>
        <taxon>Parachitinimonas</taxon>
    </lineage>
</organism>
<evidence type="ECO:0000313" key="2">
    <source>
        <dbReference type="Proteomes" id="UP001172778"/>
    </source>
</evidence>
<dbReference type="InterPro" id="IPR012340">
    <property type="entry name" value="NA-bd_OB-fold"/>
</dbReference>
<dbReference type="NCBIfam" id="TIGR04418">
    <property type="entry name" value="PriB_gamma"/>
    <property type="match status" value="1"/>
</dbReference>
<proteinExistence type="predicted"/>
<keyword evidence="2" id="KW-1185">Reference proteome</keyword>
<sequence>MTGLISDLSILRYTPAGIPAVEFKLMHESTQNEAGAERQVACEVCCIALGDPAVALSTRMDGCRLKVKGFLAARNMRYRSSLVLHVTDYGE</sequence>
<name>A0ABT7DX70_9NEIS</name>
<dbReference type="PIRSF" id="PIRSF003135">
    <property type="entry name" value="Primosomal_n"/>
    <property type="match status" value="1"/>
</dbReference>
<dbReference type="RefSeq" id="WP_284101028.1">
    <property type="nucleotide sequence ID" value="NZ_JARRAF010000011.1"/>
</dbReference>